<feature type="non-terminal residue" evidence="2">
    <location>
        <position position="1"/>
    </location>
</feature>
<proteinExistence type="predicted"/>
<dbReference type="PANTHER" id="PTHR31579:SF58">
    <property type="entry name" value="PLANT-SPECIFIC DOMAIN TIGR01615 FAMILY PROTEIN"/>
    <property type="match status" value="1"/>
</dbReference>
<reference evidence="2" key="1">
    <citation type="submission" date="2022-12" db="EMBL/GenBank/DDBJ databases">
        <title>Draft genome assemblies for two species of Escallonia (Escalloniales).</title>
        <authorList>
            <person name="Chanderbali A."/>
            <person name="Dervinis C."/>
            <person name="Anghel I."/>
            <person name="Soltis D."/>
            <person name="Soltis P."/>
            <person name="Zapata F."/>
        </authorList>
    </citation>
    <scope>NUCLEOTIDE SEQUENCE</scope>
    <source>
        <strain evidence="2">UCBG64.0493</strain>
        <tissue evidence="2">Leaf</tissue>
    </source>
</reference>
<dbReference type="EMBL" id="JAVXUP010000053">
    <property type="protein sequence ID" value="KAK3040466.1"/>
    <property type="molecule type" value="Genomic_DNA"/>
</dbReference>
<dbReference type="Proteomes" id="UP001188597">
    <property type="component" value="Unassembled WGS sequence"/>
</dbReference>
<dbReference type="InterPro" id="IPR006502">
    <property type="entry name" value="PDDEXK-like"/>
</dbReference>
<sequence>EYVLPLVDKARASTSSKKPMFEPYNNASSTPSRLIKVDKALSARQDRHVRGFSFVHLRQVGPSHKADLAIKTCSPSSIRTCQLESRDILAVYMAEEAVRFSSDNRNKYSGEPESVAVMIFGFLEESEESSDSSSNSTDSYGSEDLFAEEEEEEEEGNSCNAEEREAFWESQDELLQATLCRTSTIESKVRQTTKDLVRELQTAGINCVCRRPVTKGCRDCMQREISNRLQKAGYDCAICKSKWMSSNDIPSGEHIYMEVVDNSSSKKGEIRIVIELNFRGEFEMARAGEEYDRLANKLPEVFVGKIERLRALIKILCAASKRGMKERKMHMAPWRKQKYMQAKWHGKRERSAPPPVLPVVERLDQPSRRRSSMLTFDLLENSPLHCMAIEVV</sequence>
<keyword evidence="3" id="KW-1185">Reference proteome</keyword>
<dbReference type="AlphaFoldDB" id="A0AA88X6K0"/>
<feature type="compositionally biased region" description="Acidic residues" evidence="1">
    <location>
        <begin position="145"/>
        <end position="156"/>
    </location>
</feature>
<accession>A0AA88X6K0</accession>
<feature type="region of interest" description="Disordered" evidence="1">
    <location>
        <begin position="126"/>
        <end position="162"/>
    </location>
</feature>
<dbReference type="Pfam" id="PF04720">
    <property type="entry name" value="PDDEXK_6"/>
    <property type="match status" value="1"/>
</dbReference>
<organism evidence="2 3">
    <name type="scientific">Escallonia herrerae</name>
    <dbReference type="NCBI Taxonomy" id="1293975"/>
    <lineage>
        <taxon>Eukaryota</taxon>
        <taxon>Viridiplantae</taxon>
        <taxon>Streptophyta</taxon>
        <taxon>Embryophyta</taxon>
        <taxon>Tracheophyta</taxon>
        <taxon>Spermatophyta</taxon>
        <taxon>Magnoliopsida</taxon>
        <taxon>eudicotyledons</taxon>
        <taxon>Gunneridae</taxon>
        <taxon>Pentapetalae</taxon>
        <taxon>asterids</taxon>
        <taxon>campanulids</taxon>
        <taxon>Escalloniales</taxon>
        <taxon>Escalloniaceae</taxon>
        <taxon>Escallonia</taxon>
    </lineage>
</organism>
<comment type="caution">
    <text evidence="2">The sequence shown here is derived from an EMBL/GenBank/DDBJ whole genome shotgun (WGS) entry which is preliminary data.</text>
</comment>
<name>A0AA88X6K0_9ASTE</name>
<evidence type="ECO:0000313" key="2">
    <source>
        <dbReference type="EMBL" id="KAK3040466.1"/>
    </source>
</evidence>
<feature type="compositionally biased region" description="Low complexity" evidence="1">
    <location>
        <begin position="131"/>
        <end position="144"/>
    </location>
</feature>
<gene>
    <name evidence="2" type="ORF">RJ639_028751</name>
</gene>
<evidence type="ECO:0000313" key="3">
    <source>
        <dbReference type="Proteomes" id="UP001188597"/>
    </source>
</evidence>
<dbReference type="NCBIfam" id="TIGR01615">
    <property type="entry name" value="A_thal_3542"/>
    <property type="match status" value="1"/>
</dbReference>
<evidence type="ECO:0000256" key="1">
    <source>
        <dbReference type="SAM" id="MobiDB-lite"/>
    </source>
</evidence>
<dbReference type="PANTHER" id="PTHR31579">
    <property type="entry name" value="OS03G0796600 PROTEIN"/>
    <property type="match status" value="1"/>
</dbReference>
<protein>
    <submittedName>
        <fullName evidence="2">Uncharacterized protein</fullName>
    </submittedName>
</protein>